<dbReference type="PROSITE" id="PS51125">
    <property type="entry name" value="NHL"/>
    <property type="match status" value="1"/>
</dbReference>
<evidence type="ECO:0000313" key="3">
    <source>
        <dbReference type="EMBL" id="AKV66944.1"/>
    </source>
</evidence>
<reference evidence="3 4" key="1">
    <citation type="journal article" date="2016" name="Stand. Genomic Sci.">
        <title>Complete genome sequence and genomic characterization of Microcystis panniformis FACHB 1757 by third-generation sequencing.</title>
        <authorList>
            <person name="Zhang J.Y."/>
            <person name="Guan R."/>
            <person name="Zhang H.J."/>
            <person name="Li H."/>
            <person name="Xiao P."/>
            <person name="Yu G.L."/>
            <person name="Du L."/>
            <person name="Cao D.M."/>
            <person name="Zhu B.C."/>
            <person name="Li R.H."/>
            <person name="Lu Z.H."/>
        </authorList>
    </citation>
    <scope>NUCLEOTIDE SEQUENCE [LARGE SCALE GENOMIC DNA]</scope>
    <source>
        <strain evidence="3 4">FACHB-1757</strain>
    </source>
</reference>
<dbReference type="Gene3D" id="2.120.10.30">
    <property type="entry name" value="TolB, C-terminal domain"/>
    <property type="match status" value="1"/>
</dbReference>
<dbReference type="Pfam" id="PF01436">
    <property type="entry name" value="NHL"/>
    <property type="match status" value="1"/>
</dbReference>
<feature type="repeat" description="NHL" evidence="2">
    <location>
        <begin position="1"/>
        <end position="29"/>
    </location>
</feature>
<dbReference type="InterPro" id="IPR001258">
    <property type="entry name" value="NHL_repeat"/>
</dbReference>
<dbReference type="InterPro" id="IPR013424">
    <property type="entry name" value="Ice-binding_C"/>
</dbReference>
<dbReference type="PATRIC" id="fig|1638788.3.peg.1816"/>
<gene>
    <name evidence="3" type="ORF">VL20_1807</name>
</gene>
<evidence type="ECO:0000313" key="4">
    <source>
        <dbReference type="Proteomes" id="UP000068167"/>
    </source>
</evidence>
<evidence type="ECO:0000256" key="1">
    <source>
        <dbReference type="ARBA" id="ARBA00022737"/>
    </source>
</evidence>
<dbReference type="SUPFAM" id="SSF63829">
    <property type="entry name" value="Calcium-dependent phosphotriesterase"/>
    <property type="match status" value="1"/>
</dbReference>
<sequence length="53" mass="5576">MPQGIALGSRGNIYVADTVNNRVQVFRTPEPSSIIGLGILGGGLVVRRLAKRG</sequence>
<organism evidence="3 4">
    <name type="scientific">Microcystis panniformis FACHB-1757</name>
    <dbReference type="NCBI Taxonomy" id="1638788"/>
    <lineage>
        <taxon>Bacteria</taxon>
        <taxon>Bacillati</taxon>
        <taxon>Cyanobacteriota</taxon>
        <taxon>Cyanophyceae</taxon>
        <taxon>Oscillatoriophycideae</taxon>
        <taxon>Chroococcales</taxon>
        <taxon>Microcystaceae</taxon>
        <taxon>Microcystis</taxon>
    </lineage>
</organism>
<dbReference type="InterPro" id="IPR011042">
    <property type="entry name" value="6-blade_b-propeller_TolB-like"/>
</dbReference>
<protein>
    <submittedName>
        <fullName evidence="3">Uncharacterized protein</fullName>
    </submittedName>
</protein>
<dbReference type="Proteomes" id="UP000068167">
    <property type="component" value="Chromosome"/>
</dbReference>
<keyword evidence="4" id="KW-1185">Reference proteome</keyword>
<dbReference type="KEGG" id="mpk:VL20_1807"/>
<proteinExistence type="predicted"/>
<keyword evidence="1" id="KW-0677">Repeat</keyword>
<evidence type="ECO:0000256" key="2">
    <source>
        <dbReference type="PROSITE-ProRule" id="PRU00504"/>
    </source>
</evidence>
<accession>A0A0K1RYI2</accession>
<name>A0A0K1RYI2_9CHRO</name>
<dbReference type="EMBL" id="CP011339">
    <property type="protein sequence ID" value="AKV66944.1"/>
    <property type="molecule type" value="Genomic_DNA"/>
</dbReference>
<dbReference type="AlphaFoldDB" id="A0A0K1RYI2"/>
<dbReference type="NCBIfam" id="TIGR02595">
    <property type="entry name" value="PEP_CTERM"/>
    <property type="match status" value="1"/>
</dbReference>